<dbReference type="EMBL" id="JAGEPF010000032">
    <property type="protein sequence ID" value="MBO2464117.1"/>
    <property type="molecule type" value="Genomic_DNA"/>
</dbReference>
<keyword evidence="3" id="KW-1185">Reference proteome</keyword>
<dbReference type="Proteomes" id="UP000680206">
    <property type="component" value="Unassembled WGS sequence"/>
</dbReference>
<dbReference type="InterPro" id="IPR035965">
    <property type="entry name" value="PAS-like_dom_sf"/>
</dbReference>
<reference evidence="2 3" key="1">
    <citation type="submission" date="2021-03" db="EMBL/GenBank/DDBJ databases">
        <title>Actinomadura violae sp. nov., isolated from lichen in Thailand.</title>
        <authorList>
            <person name="Kanchanasin P."/>
            <person name="Saeng-In P."/>
            <person name="Phongsopitanun W."/>
            <person name="Yuki M."/>
            <person name="Kudo T."/>
            <person name="Ohkuma M."/>
            <person name="Tanasupawat S."/>
        </authorList>
    </citation>
    <scope>NUCLEOTIDE SEQUENCE [LARGE SCALE GENOMIC DNA]</scope>
    <source>
        <strain evidence="2 3">LCR2-06</strain>
    </source>
</reference>
<organism evidence="2 3">
    <name type="scientific">Actinomadura violacea</name>
    <dbReference type="NCBI Taxonomy" id="2819934"/>
    <lineage>
        <taxon>Bacteria</taxon>
        <taxon>Bacillati</taxon>
        <taxon>Actinomycetota</taxon>
        <taxon>Actinomycetes</taxon>
        <taxon>Streptosporangiales</taxon>
        <taxon>Thermomonosporaceae</taxon>
        <taxon>Actinomadura</taxon>
    </lineage>
</organism>
<evidence type="ECO:0000259" key="1">
    <source>
        <dbReference type="Pfam" id="PF08448"/>
    </source>
</evidence>
<comment type="caution">
    <text evidence="2">The sequence shown here is derived from an EMBL/GenBank/DDBJ whole genome shotgun (WGS) entry which is preliminary data.</text>
</comment>
<dbReference type="InterPro" id="IPR000014">
    <property type="entry name" value="PAS"/>
</dbReference>
<dbReference type="RefSeq" id="WP_208250430.1">
    <property type="nucleotide sequence ID" value="NZ_JAGEPF010000032.1"/>
</dbReference>
<dbReference type="InterPro" id="IPR013656">
    <property type="entry name" value="PAS_4"/>
</dbReference>
<dbReference type="SUPFAM" id="SSF55785">
    <property type="entry name" value="PYP-like sensor domain (PAS domain)"/>
    <property type="match status" value="1"/>
</dbReference>
<dbReference type="Pfam" id="PF08448">
    <property type="entry name" value="PAS_4"/>
    <property type="match status" value="1"/>
</dbReference>
<gene>
    <name evidence="2" type="ORF">J4709_41760</name>
</gene>
<feature type="domain" description="PAS fold-4" evidence="1">
    <location>
        <begin position="7"/>
        <end position="55"/>
    </location>
</feature>
<dbReference type="CDD" id="cd00130">
    <property type="entry name" value="PAS"/>
    <property type="match status" value="1"/>
</dbReference>
<sequence>MDLSAVFDELPVACALISPDLVFMSVNRAYERLARRPRDELVGRNIFQRCPAMPPAPTPVPAHARNHGAAW</sequence>
<name>A0ABS3S576_9ACTN</name>
<evidence type="ECO:0000313" key="2">
    <source>
        <dbReference type="EMBL" id="MBO2464117.1"/>
    </source>
</evidence>
<proteinExistence type="predicted"/>
<dbReference type="Gene3D" id="3.30.450.20">
    <property type="entry name" value="PAS domain"/>
    <property type="match status" value="1"/>
</dbReference>
<evidence type="ECO:0000313" key="3">
    <source>
        <dbReference type="Proteomes" id="UP000680206"/>
    </source>
</evidence>
<accession>A0ABS3S576</accession>
<protein>
    <submittedName>
        <fullName evidence="2">PAS domain-containing protein</fullName>
    </submittedName>
</protein>